<dbReference type="STRING" id="406100.SAMN04488052_102280"/>
<dbReference type="PIRSF" id="PIRSF004911">
    <property type="entry name" value="DUF160"/>
    <property type="match status" value="1"/>
</dbReference>
<organism evidence="17 18">
    <name type="scientific">Aquisalimonas asiatica</name>
    <dbReference type="NCBI Taxonomy" id="406100"/>
    <lineage>
        <taxon>Bacteria</taxon>
        <taxon>Pseudomonadati</taxon>
        <taxon>Pseudomonadota</taxon>
        <taxon>Gammaproteobacteria</taxon>
        <taxon>Chromatiales</taxon>
        <taxon>Ectothiorhodospiraceae</taxon>
        <taxon>Aquisalimonas</taxon>
    </lineage>
</organism>
<protein>
    <recommendedName>
        <fullName evidence="5">L-lysine 2,3-aminomutase</fullName>
    </recommendedName>
    <alternativeName>
        <fullName evidence="13">EF-P post-translational modification enzyme B</fullName>
    </alternativeName>
</protein>
<comment type="catalytic activity">
    <reaction evidence="1">
        <text>L-lysine = D-beta-lysine</text>
        <dbReference type="Rhea" id="RHEA:44148"/>
        <dbReference type="ChEBI" id="CHEBI:32551"/>
        <dbReference type="ChEBI" id="CHEBI:84138"/>
    </reaction>
</comment>
<evidence type="ECO:0000256" key="10">
    <source>
        <dbReference type="ARBA" id="ARBA00023004"/>
    </source>
</evidence>
<feature type="binding site" evidence="14">
    <location>
        <position position="128"/>
    </location>
    <ligand>
        <name>[4Fe-4S] cluster</name>
        <dbReference type="ChEBI" id="CHEBI:49883"/>
        <note>4Fe-4S-S-AdoMet</note>
    </ligand>
</feature>
<evidence type="ECO:0000256" key="8">
    <source>
        <dbReference type="ARBA" id="ARBA00022723"/>
    </source>
</evidence>
<evidence type="ECO:0000256" key="1">
    <source>
        <dbReference type="ARBA" id="ARBA00001352"/>
    </source>
</evidence>
<comment type="cofactor">
    <cofactor evidence="2 15">
        <name>pyridoxal 5'-phosphate</name>
        <dbReference type="ChEBI" id="CHEBI:597326"/>
    </cofactor>
</comment>
<dbReference type="NCBIfam" id="TIGR00238">
    <property type="entry name" value="KamA family radical SAM protein"/>
    <property type="match status" value="1"/>
</dbReference>
<feature type="domain" description="Radical SAM core" evidence="16">
    <location>
        <begin position="107"/>
        <end position="322"/>
    </location>
</feature>
<evidence type="ECO:0000313" key="17">
    <source>
        <dbReference type="EMBL" id="SEO70316.1"/>
    </source>
</evidence>
<sequence>MSAGVAPSRPPRPSAWQSELARGYRRPDELLAALGLDCSHLPAARAGHAAFPVRVPRGFVARMRHGDPDDPLLRQVLPVAAEQDDDPGFVQDPVGDLSAMSTPGVLHKYHGRALLVTTGACAINCRYCFRRHFPYGDAHAARHQWGPALAYLRGRPELTEIILSGGDPLTLPDHRLGTLAAELDATPHLRRLRIHSRLPIVLPERVDDAFLQWFTGGRLQPVMVLHANHASELDDSVAAACDRMRRAGVTLLNQAVLLRGINDDVASQEALSERLFAIGVLPYYLHQLDRVAGATHFLVAEDRARALAAALAERLPGYLVPQLTREDASAPAKTPLATPRHG</sequence>
<evidence type="ECO:0000256" key="13">
    <source>
        <dbReference type="ARBA" id="ARBA00030756"/>
    </source>
</evidence>
<keyword evidence="9 15" id="KW-0663">Pyridoxal phosphate</keyword>
<dbReference type="PANTHER" id="PTHR30538:SF1">
    <property type="entry name" value="L-LYSINE 2,3-AMINOMUTASE"/>
    <property type="match status" value="1"/>
</dbReference>
<comment type="similarity">
    <text evidence="4">Belongs to the radical SAM superfamily. KamA family.</text>
</comment>
<dbReference type="InterPro" id="IPR013785">
    <property type="entry name" value="Aldolase_TIM"/>
</dbReference>
<dbReference type="Proteomes" id="UP000199657">
    <property type="component" value="Unassembled WGS sequence"/>
</dbReference>
<dbReference type="CDD" id="cd01335">
    <property type="entry name" value="Radical_SAM"/>
    <property type="match status" value="1"/>
</dbReference>
<dbReference type="SFLD" id="SFLDG01070">
    <property type="entry name" value="PLP-dependent"/>
    <property type="match status" value="1"/>
</dbReference>
<dbReference type="SFLD" id="SFLDF00314">
    <property type="entry name" value="L-lysine_2_3-aminomutase_(yjeK"/>
    <property type="match status" value="1"/>
</dbReference>
<comment type="cofactor">
    <cofactor evidence="3">
        <name>[4Fe-4S] cluster</name>
        <dbReference type="ChEBI" id="CHEBI:49883"/>
    </cofactor>
</comment>
<proteinExistence type="inferred from homology"/>
<dbReference type="EMBL" id="FOEG01000002">
    <property type="protein sequence ID" value="SEO70316.1"/>
    <property type="molecule type" value="Genomic_DNA"/>
</dbReference>
<dbReference type="InterPro" id="IPR058240">
    <property type="entry name" value="rSAM_sf"/>
</dbReference>
<dbReference type="Gene3D" id="3.20.20.70">
    <property type="entry name" value="Aldolase class I"/>
    <property type="match status" value="1"/>
</dbReference>
<dbReference type="GO" id="GO:0051539">
    <property type="term" value="F:4 iron, 4 sulfur cluster binding"/>
    <property type="evidence" value="ECO:0007669"/>
    <property type="project" value="UniProtKB-KW"/>
</dbReference>
<evidence type="ECO:0000256" key="3">
    <source>
        <dbReference type="ARBA" id="ARBA00001966"/>
    </source>
</evidence>
<accession>A0A1H8RVH0</accession>
<dbReference type="AlphaFoldDB" id="A0A1H8RVH0"/>
<keyword evidence="18" id="KW-1185">Reference proteome</keyword>
<evidence type="ECO:0000256" key="2">
    <source>
        <dbReference type="ARBA" id="ARBA00001933"/>
    </source>
</evidence>
<dbReference type="GO" id="GO:0016853">
    <property type="term" value="F:isomerase activity"/>
    <property type="evidence" value="ECO:0007669"/>
    <property type="project" value="UniProtKB-KW"/>
</dbReference>
<evidence type="ECO:0000256" key="11">
    <source>
        <dbReference type="ARBA" id="ARBA00023014"/>
    </source>
</evidence>
<feature type="modified residue" description="N6-(pyridoxal phosphate)lysine" evidence="15">
    <location>
        <position position="333"/>
    </location>
</feature>
<reference evidence="17 18" key="1">
    <citation type="submission" date="2016-10" db="EMBL/GenBank/DDBJ databases">
        <authorList>
            <person name="de Groot N.N."/>
        </authorList>
    </citation>
    <scope>NUCLEOTIDE SEQUENCE [LARGE SCALE GENOMIC DNA]</scope>
    <source>
        <strain evidence="17 18">CGMCC 1.6291</strain>
    </source>
</reference>
<feature type="binding site" evidence="14">
    <location>
        <position position="125"/>
    </location>
    <ligand>
        <name>[4Fe-4S] cluster</name>
        <dbReference type="ChEBI" id="CHEBI:49883"/>
        <note>4Fe-4S-S-AdoMet</note>
    </ligand>
</feature>
<dbReference type="SUPFAM" id="SSF102114">
    <property type="entry name" value="Radical SAM enzymes"/>
    <property type="match status" value="1"/>
</dbReference>
<evidence type="ECO:0000256" key="14">
    <source>
        <dbReference type="PIRSR" id="PIRSR004911-1"/>
    </source>
</evidence>
<evidence type="ECO:0000256" key="4">
    <source>
        <dbReference type="ARBA" id="ARBA00008703"/>
    </source>
</evidence>
<evidence type="ECO:0000313" key="18">
    <source>
        <dbReference type="Proteomes" id="UP000199657"/>
    </source>
</evidence>
<keyword evidence="7" id="KW-0949">S-adenosyl-L-methionine</keyword>
<dbReference type="OrthoDB" id="9770937at2"/>
<dbReference type="InterPro" id="IPR007197">
    <property type="entry name" value="rSAM"/>
</dbReference>
<evidence type="ECO:0000256" key="5">
    <source>
        <dbReference type="ARBA" id="ARBA00022363"/>
    </source>
</evidence>
<dbReference type="RefSeq" id="WP_091640936.1">
    <property type="nucleotide sequence ID" value="NZ_FOEG01000002.1"/>
</dbReference>
<evidence type="ECO:0000256" key="6">
    <source>
        <dbReference type="ARBA" id="ARBA00022485"/>
    </source>
</evidence>
<evidence type="ECO:0000256" key="15">
    <source>
        <dbReference type="PIRSR" id="PIRSR603739-50"/>
    </source>
</evidence>
<dbReference type="PANTHER" id="PTHR30538">
    <property type="entry name" value="LYSINE 2,3-AMINOMUTASE-RELATED"/>
    <property type="match status" value="1"/>
</dbReference>
<keyword evidence="12" id="KW-0413">Isomerase</keyword>
<dbReference type="SFLD" id="SFLDS00029">
    <property type="entry name" value="Radical_SAM"/>
    <property type="match status" value="1"/>
</dbReference>
<keyword evidence="11 14" id="KW-0411">Iron-sulfur</keyword>
<gene>
    <name evidence="17" type="ORF">SAMN04488052_102280</name>
</gene>
<dbReference type="InterPro" id="IPR022462">
    <property type="entry name" value="EpmB"/>
</dbReference>
<keyword evidence="6 14" id="KW-0004">4Fe-4S</keyword>
<feature type="binding site" evidence="14">
    <location>
        <position position="121"/>
    </location>
    <ligand>
        <name>[4Fe-4S] cluster</name>
        <dbReference type="ChEBI" id="CHEBI:49883"/>
        <note>4Fe-4S-S-AdoMet</note>
    </ligand>
</feature>
<dbReference type="PROSITE" id="PS51918">
    <property type="entry name" value="RADICAL_SAM"/>
    <property type="match status" value="1"/>
</dbReference>
<evidence type="ECO:0000259" key="16">
    <source>
        <dbReference type="PROSITE" id="PS51918"/>
    </source>
</evidence>
<dbReference type="NCBIfam" id="TIGR03821">
    <property type="entry name" value="EFP_modif_epmB"/>
    <property type="match status" value="1"/>
</dbReference>
<evidence type="ECO:0000256" key="12">
    <source>
        <dbReference type="ARBA" id="ARBA00023235"/>
    </source>
</evidence>
<dbReference type="InterPro" id="IPR003739">
    <property type="entry name" value="Lys_aminomutase/Glu_NH3_mut"/>
</dbReference>
<dbReference type="GO" id="GO:0046872">
    <property type="term" value="F:metal ion binding"/>
    <property type="evidence" value="ECO:0007669"/>
    <property type="project" value="UniProtKB-KW"/>
</dbReference>
<evidence type="ECO:0000256" key="7">
    <source>
        <dbReference type="ARBA" id="ARBA00022691"/>
    </source>
</evidence>
<keyword evidence="8 14" id="KW-0479">Metal-binding</keyword>
<keyword evidence="10" id="KW-0408">Iron</keyword>
<name>A0A1H8RVH0_9GAMM</name>
<evidence type="ECO:0000256" key="9">
    <source>
        <dbReference type="ARBA" id="ARBA00022898"/>
    </source>
</evidence>